<dbReference type="InterPro" id="IPR011115">
    <property type="entry name" value="SecA_DEAD"/>
</dbReference>
<comment type="catalytic activity">
    <reaction evidence="10">
        <text>ATP + H2O + chloroplast-proteinSide 1 = ADP + phosphate + chloroplast-proteinSide 2.</text>
        <dbReference type="EC" id="7.4.2.4"/>
    </reaction>
</comment>
<evidence type="ECO:0000313" key="14">
    <source>
        <dbReference type="EMBL" id="ONK78803.1"/>
    </source>
</evidence>
<dbReference type="InterPro" id="IPR036670">
    <property type="entry name" value="SecA_X-link_sf"/>
</dbReference>
<evidence type="ECO:0000256" key="11">
    <source>
        <dbReference type="SAM" id="MobiDB-lite"/>
    </source>
</evidence>
<dbReference type="InterPro" id="IPR044722">
    <property type="entry name" value="SecA_SF2_C"/>
</dbReference>
<dbReference type="SUPFAM" id="SSF52540">
    <property type="entry name" value="P-loop containing nucleoside triphosphate hydrolases"/>
    <property type="match status" value="2"/>
</dbReference>
<feature type="compositionally biased region" description="Basic and acidic residues" evidence="11">
    <location>
        <begin position="816"/>
        <end position="829"/>
    </location>
</feature>
<organism evidence="14 15">
    <name type="scientific">Asparagus officinalis</name>
    <name type="common">Garden asparagus</name>
    <dbReference type="NCBI Taxonomy" id="4686"/>
    <lineage>
        <taxon>Eukaryota</taxon>
        <taxon>Viridiplantae</taxon>
        <taxon>Streptophyta</taxon>
        <taxon>Embryophyta</taxon>
        <taxon>Tracheophyta</taxon>
        <taxon>Spermatophyta</taxon>
        <taxon>Magnoliopsida</taxon>
        <taxon>Liliopsida</taxon>
        <taxon>Asparagales</taxon>
        <taxon>Asparagaceae</taxon>
        <taxon>Asparagoideae</taxon>
        <taxon>Asparagus</taxon>
    </lineage>
</organism>
<comment type="similarity">
    <text evidence="1">Belongs to the SecA family.</text>
</comment>
<dbReference type="PROSITE" id="PS51192">
    <property type="entry name" value="HELICASE_ATP_BIND_1"/>
    <property type="match status" value="1"/>
</dbReference>
<keyword evidence="7" id="KW-1278">Translocase</keyword>
<dbReference type="EC" id="7.4.2.4" evidence="2"/>
<protein>
    <recommendedName>
        <fullName evidence="2">chloroplast protein-transporting ATPase</fullName>
        <ecNumber evidence="2">7.4.2.4</ecNumber>
    </recommendedName>
</protein>
<dbReference type="CDD" id="cd18803">
    <property type="entry name" value="SF2_C_secA"/>
    <property type="match status" value="1"/>
</dbReference>
<dbReference type="Pfam" id="PF01043">
    <property type="entry name" value="SecA_PP_bind"/>
    <property type="match status" value="1"/>
</dbReference>
<evidence type="ECO:0000256" key="3">
    <source>
        <dbReference type="ARBA" id="ARBA00022448"/>
    </source>
</evidence>
<reference evidence="15" key="1">
    <citation type="journal article" date="2017" name="Nat. Commun.">
        <title>The asparagus genome sheds light on the origin and evolution of a young Y chromosome.</title>
        <authorList>
            <person name="Harkess A."/>
            <person name="Zhou J."/>
            <person name="Xu C."/>
            <person name="Bowers J.E."/>
            <person name="Van der Hulst R."/>
            <person name="Ayyampalayam S."/>
            <person name="Mercati F."/>
            <person name="Riccardi P."/>
            <person name="McKain M.R."/>
            <person name="Kakrana A."/>
            <person name="Tang H."/>
            <person name="Ray J."/>
            <person name="Groenendijk J."/>
            <person name="Arikit S."/>
            <person name="Mathioni S.M."/>
            <person name="Nakano M."/>
            <person name="Shan H."/>
            <person name="Telgmann-Rauber A."/>
            <person name="Kanno A."/>
            <person name="Yue Z."/>
            <person name="Chen H."/>
            <person name="Li W."/>
            <person name="Chen Y."/>
            <person name="Xu X."/>
            <person name="Zhang Y."/>
            <person name="Luo S."/>
            <person name="Chen H."/>
            <person name="Gao J."/>
            <person name="Mao Z."/>
            <person name="Pires J.C."/>
            <person name="Luo M."/>
            <person name="Kudrna D."/>
            <person name="Wing R.A."/>
            <person name="Meyers B.C."/>
            <person name="Yi K."/>
            <person name="Kong H."/>
            <person name="Lavrijsen P."/>
            <person name="Sunseri F."/>
            <person name="Falavigna A."/>
            <person name="Ye Y."/>
            <person name="Leebens-Mack J.H."/>
            <person name="Chen G."/>
        </authorList>
    </citation>
    <scope>NUCLEOTIDE SEQUENCE [LARGE SCALE GENOMIC DNA]</scope>
    <source>
        <strain evidence="15">cv. DH0086</strain>
    </source>
</reference>
<evidence type="ECO:0000313" key="15">
    <source>
        <dbReference type="Proteomes" id="UP000243459"/>
    </source>
</evidence>
<evidence type="ECO:0000256" key="6">
    <source>
        <dbReference type="ARBA" id="ARBA00022927"/>
    </source>
</evidence>
<dbReference type="Gene3D" id="3.40.50.300">
    <property type="entry name" value="P-loop containing nucleotide triphosphate hydrolases"/>
    <property type="match status" value="2"/>
</dbReference>
<evidence type="ECO:0000256" key="4">
    <source>
        <dbReference type="ARBA" id="ARBA00022741"/>
    </source>
</evidence>
<dbReference type="SMART" id="SM00957">
    <property type="entry name" value="SecA_DEAD"/>
    <property type="match status" value="1"/>
</dbReference>
<evidence type="ECO:0000256" key="1">
    <source>
        <dbReference type="ARBA" id="ARBA00007650"/>
    </source>
</evidence>
<dbReference type="GO" id="GO:0005524">
    <property type="term" value="F:ATP binding"/>
    <property type="evidence" value="ECO:0007669"/>
    <property type="project" value="UniProtKB-KW"/>
</dbReference>
<dbReference type="GO" id="GO:0017038">
    <property type="term" value="P:protein import"/>
    <property type="evidence" value="ECO:0007669"/>
    <property type="project" value="InterPro"/>
</dbReference>
<evidence type="ECO:0000259" key="13">
    <source>
        <dbReference type="PROSITE" id="PS51196"/>
    </source>
</evidence>
<feature type="domain" description="Helicase ATP-binding" evidence="12">
    <location>
        <begin position="152"/>
        <end position="293"/>
    </location>
</feature>
<dbReference type="Gramene" id="ONK78803">
    <property type="protein sequence ID" value="ONK78803"/>
    <property type="gene ID" value="A4U43_C02F22590"/>
</dbReference>
<dbReference type="PANTHER" id="PTHR30612">
    <property type="entry name" value="SECA INNER MEMBRANE COMPONENT OF SEC PROTEIN SECRETION SYSTEM"/>
    <property type="match status" value="1"/>
</dbReference>
<evidence type="ECO:0000259" key="12">
    <source>
        <dbReference type="PROSITE" id="PS51192"/>
    </source>
</evidence>
<dbReference type="SUPFAM" id="SSF81767">
    <property type="entry name" value="Pre-protein crosslinking domain of SecA"/>
    <property type="match status" value="1"/>
</dbReference>
<dbReference type="GO" id="GO:0016020">
    <property type="term" value="C:membrane"/>
    <property type="evidence" value="ECO:0007669"/>
    <property type="project" value="UniProtKB-SubCell"/>
</dbReference>
<evidence type="ECO:0000256" key="2">
    <source>
        <dbReference type="ARBA" id="ARBA00012047"/>
    </source>
</evidence>
<dbReference type="PRINTS" id="PR00906">
    <property type="entry name" value="SECA"/>
</dbReference>
<keyword evidence="9" id="KW-0472">Membrane</keyword>
<dbReference type="Pfam" id="PF21090">
    <property type="entry name" value="P-loop_SecA"/>
    <property type="match status" value="1"/>
</dbReference>
<dbReference type="HAMAP" id="MF_01382">
    <property type="entry name" value="SecA"/>
    <property type="match status" value="1"/>
</dbReference>
<feature type="region of interest" description="Disordered" evidence="11">
    <location>
        <begin position="812"/>
        <end position="843"/>
    </location>
</feature>
<dbReference type="InterPro" id="IPR036266">
    <property type="entry name" value="SecA_Wing/Scaffold_sf"/>
</dbReference>
<gene>
    <name evidence="14" type="ORF">A4U43_C02F22590</name>
</gene>
<dbReference type="OMA" id="MVHYDVQ"/>
<dbReference type="InterPro" id="IPR027417">
    <property type="entry name" value="P-loop_NTPase"/>
</dbReference>
<keyword evidence="3" id="KW-0813">Transport</keyword>
<evidence type="ECO:0000256" key="9">
    <source>
        <dbReference type="ARBA" id="ARBA00023136"/>
    </source>
</evidence>
<dbReference type="NCBIfam" id="TIGR00963">
    <property type="entry name" value="secA"/>
    <property type="match status" value="1"/>
</dbReference>
<keyword evidence="8" id="KW-0811">Translocation</keyword>
<dbReference type="AlphaFoldDB" id="A0A5P1FM42"/>
<dbReference type="GO" id="GO:0006886">
    <property type="term" value="P:intracellular protein transport"/>
    <property type="evidence" value="ECO:0007669"/>
    <property type="project" value="InterPro"/>
</dbReference>
<feature type="compositionally biased region" description="Polar residues" evidence="11">
    <location>
        <begin position="32"/>
        <end position="42"/>
    </location>
</feature>
<dbReference type="FunFam" id="3.40.50.300:FF:000113">
    <property type="entry name" value="Preprotein translocase subunit SecA"/>
    <property type="match status" value="1"/>
</dbReference>
<proteinExistence type="inferred from homology"/>
<dbReference type="PROSITE" id="PS01312">
    <property type="entry name" value="SECA"/>
    <property type="match status" value="1"/>
</dbReference>
<dbReference type="GO" id="GO:0016464">
    <property type="term" value="F:chloroplast protein-transporting ATPase activity"/>
    <property type="evidence" value="ECO:0007669"/>
    <property type="project" value="UniProtKB-EC"/>
</dbReference>
<sequence length="843" mass="94587">MASSPLPTTLTKPTPFISPKILISRTNFTPKSQLGFSYSPQRRPQDRGSKARKRRDLRVEAALGGLLGGIFRGNDTGESTRQKYADSVASINRLEPEMASLSDLELRERTARLKERAQNGETLDSLLAEAFAVVREGSKRVLGLRPFDVQLIGGMVLHKGEIAEMRTGEGKTLVAILPAYLNALTGKGVHIVTVNDYLARRDCEWVGQVPRFLGLQVGLIQQNMSSEQRRENYLCDITYSVDELVLRGFNYCVIDEVDSILIDEARTPLIISGLADKPSDRYYKAAKIAAAFERDLHYTVDEKQKTVLLTEQGYEDAEEILDVKDLYDPREQWASFVLNAIKAKELFLRDVNYIVRAKEVLIVDEFTGRVMQGRRWSDGLHQAVEAKEGLPIQNETVTLASISYQNFFLQFPKLCGMTGTAATESTEFESIYKLKVTIVPTNKPMIRKDESDVVFRATTGKWRAVVVEISRMNKTGRPVLVGTTSVEQSDSLSEQLRDAGIPHEVLNAKPENVEREAEIVAQSGRLGAVTIATNMAGRGTDIILGGNAEFIARLKLREMLMPRVVKPIEGTFVSVKKLPPKKTWQVNETLFPCNLSKDTVALAKAAVDSAAETWGQRSLTELEAEERLSYSCEKGPIKDEVISKLRDAFKKMVDEYKVYTEEERKKVVSAGGLHVVGTERHESRRIDNQLRGRSGRQGDPGSSRFFLSLEDNIFRIFGGDRVQEVVEKEAPGLMKEAERFLVLSNIDRLWKEHLQALKFVQQAVGLRGYAQRDPLIEYKLEGYNLFLEMMAQIRRNVIYSIYQFKPVMVKNQEQGENPRRKEGKKKGADNDANPIGAAKAASP</sequence>
<dbReference type="Gene3D" id="3.90.1440.10">
    <property type="entry name" value="SecA, preprotein cross-linking domain"/>
    <property type="match status" value="1"/>
</dbReference>
<evidence type="ECO:0000256" key="7">
    <source>
        <dbReference type="ARBA" id="ARBA00022967"/>
    </source>
</evidence>
<dbReference type="SMART" id="SM00958">
    <property type="entry name" value="SecA_PP_bind"/>
    <property type="match status" value="1"/>
</dbReference>
<feature type="domain" description="SecA family profile" evidence="13">
    <location>
        <begin position="66"/>
        <end position="738"/>
    </location>
</feature>
<dbReference type="Pfam" id="PF07517">
    <property type="entry name" value="SecA_DEAD"/>
    <property type="match status" value="1"/>
</dbReference>
<dbReference type="SUPFAM" id="SSF81886">
    <property type="entry name" value="Helical scaffold and wing domains of SecA"/>
    <property type="match status" value="1"/>
</dbReference>
<dbReference type="CDD" id="cd17928">
    <property type="entry name" value="DEXDc_SecA"/>
    <property type="match status" value="1"/>
</dbReference>
<dbReference type="FunFam" id="3.90.1440.10:FF:000003">
    <property type="entry name" value="Preprotein translocase SecA subunit"/>
    <property type="match status" value="1"/>
</dbReference>
<dbReference type="PANTHER" id="PTHR30612:SF0">
    <property type="entry name" value="CHLOROPLAST PROTEIN-TRANSPORTING ATPASE"/>
    <property type="match status" value="1"/>
</dbReference>
<keyword evidence="15" id="KW-1185">Reference proteome</keyword>
<feature type="region of interest" description="Disordered" evidence="11">
    <location>
        <begin position="32"/>
        <end position="55"/>
    </location>
</feature>
<keyword evidence="4" id="KW-0547">Nucleotide-binding</keyword>
<keyword evidence="6" id="KW-0653">Protein transport</keyword>
<dbReference type="InterPro" id="IPR014018">
    <property type="entry name" value="SecA_motor_DEAD"/>
</dbReference>
<evidence type="ECO:0000256" key="5">
    <source>
        <dbReference type="ARBA" id="ARBA00022840"/>
    </source>
</evidence>
<name>A0A5P1FM42_ASPOF</name>
<dbReference type="InterPro" id="IPR011130">
    <property type="entry name" value="SecA_preprotein_X-link_dom"/>
</dbReference>
<accession>A0A5P1FM42</accession>
<keyword evidence="5" id="KW-0067">ATP-binding</keyword>
<dbReference type="EMBL" id="CM007382">
    <property type="protein sequence ID" value="ONK78803.1"/>
    <property type="molecule type" value="Genomic_DNA"/>
</dbReference>
<evidence type="ECO:0000256" key="10">
    <source>
        <dbReference type="ARBA" id="ARBA00034043"/>
    </source>
</evidence>
<evidence type="ECO:0000256" key="8">
    <source>
        <dbReference type="ARBA" id="ARBA00023010"/>
    </source>
</evidence>
<dbReference type="InterPro" id="IPR000185">
    <property type="entry name" value="SecA"/>
</dbReference>
<dbReference type="InterPro" id="IPR014001">
    <property type="entry name" value="Helicase_ATP-bd"/>
</dbReference>
<dbReference type="GO" id="GO:0006605">
    <property type="term" value="P:protein targeting"/>
    <property type="evidence" value="ECO:0007669"/>
    <property type="project" value="InterPro"/>
</dbReference>
<dbReference type="InterPro" id="IPR020937">
    <property type="entry name" value="SecA_CS"/>
</dbReference>
<dbReference type="PROSITE" id="PS51196">
    <property type="entry name" value="SECA_MOTOR_DEAD"/>
    <property type="match status" value="1"/>
</dbReference>
<dbReference type="Proteomes" id="UP000243459">
    <property type="component" value="Chromosome 2"/>
</dbReference>